<keyword evidence="4 7" id="KW-1133">Transmembrane helix</keyword>
<feature type="transmembrane region" description="Helical" evidence="7">
    <location>
        <begin position="772"/>
        <end position="791"/>
    </location>
</feature>
<evidence type="ECO:0000256" key="6">
    <source>
        <dbReference type="SAM" id="MobiDB-lite"/>
    </source>
</evidence>
<feature type="domain" description="Membrane transport protein MMPL" evidence="8">
    <location>
        <begin position="559"/>
        <end position="808"/>
    </location>
</feature>
<dbReference type="PANTHER" id="PTHR33406:SF13">
    <property type="entry name" value="MEMBRANE PROTEIN YDFJ"/>
    <property type="match status" value="1"/>
</dbReference>
<dbReference type="EMBL" id="CP032514">
    <property type="protein sequence ID" value="AYD89755.1"/>
    <property type="molecule type" value="Genomic_DNA"/>
</dbReference>
<evidence type="ECO:0000256" key="5">
    <source>
        <dbReference type="ARBA" id="ARBA00023136"/>
    </source>
</evidence>
<evidence type="ECO:0000256" key="4">
    <source>
        <dbReference type="ARBA" id="ARBA00022989"/>
    </source>
</evidence>
<dbReference type="SUPFAM" id="SSF82866">
    <property type="entry name" value="Multidrug efflux transporter AcrB transmembrane domain"/>
    <property type="match status" value="2"/>
</dbReference>
<feature type="domain" description="Membrane transport protein MMPL" evidence="8">
    <location>
        <begin position="84"/>
        <end position="312"/>
    </location>
</feature>
<evidence type="ECO:0000313" key="10">
    <source>
        <dbReference type="Proteomes" id="UP000273001"/>
    </source>
</evidence>
<gene>
    <name evidence="9" type="ORF">D5R93_06335</name>
</gene>
<feature type="transmembrane region" description="Helical" evidence="7">
    <location>
        <begin position="687"/>
        <end position="711"/>
    </location>
</feature>
<feature type="transmembrane region" description="Helical" evidence="7">
    <location>
        <begin position="377"/>
        <end position="396"/>
    </location>
</feature>
<dbReference type="InterPro" id="IPR050545">
    <property type="entry name" value="Mycobact_MmpL"/>
</dbReference>
<evidence type="ECO:0000256" key="3">
    <source>
        <dbReference type="ARBA" id="ARBA00022692"/>
    </source>
</evidence>
<keyword evidence="10" id="KW-1185">Reference proteome</keyword>
<feature type="region of interest" description="Disordered" evidence="6">
    <location>
        <begin position="304"/>
        <end position="359"/>
    </location>
</feature>
<accession>A0ABM6Z3Y6</accession>
<feature type="compositionally biased region" description="Low complexity" evidence="6">
    <location>
        <begin position="887"/>
        <end position="908"/>
    </location>
</feature>
<dbReference type="Gene3D" id="1.20.1640.10">
    <property type="entry name" value="Multidrug efflux transporter AcrB transmembrane domain"/>
    <property type="match status" value="2"/>
</dbReference>
<feature type="transmembrane region" description="Helical" evidence="7">
    <location>
        <begin position="747"/>
        <end position="766"/>
    </location>
</feature>
<feature type="domain" description="Membrane transport protein MMPL" evidence="8">
    <location>
        <begin position="353"/>
        <end position="439"/>
    </location>
</feature>
<feature type="transmembrane region" description="Helical" evidence="7">
    <location>
        <begin position="274"/>
        <end position="295"/>
    </location>
</feature>
<dbReference type="Proteomes" id="UP000273001">
    <property type="component" value="Chromosome"/>
</dbReference>
<evidence type="ECO:0000256" key="7">
    <source>
        <dbReference type="SAM" id="Phobius"/>
    </source>
</evidence>
<evidence type="ECO:0000256" key="1">
    <source>
        <dbReference type="ARBA" id="ARBA00004651"/>
    </source>
</evidence>
<feature type="region of interest" description="Disordered" evidence="6">
    <location>
        <begin position="816"/>
        <end position="908"/>
    </location>
</feature>
<keyword evidence="5 7" id="KW-0472">Membrane</keyword>
<evidence type="ECO:0000259" key="8">
    <source>
        <dbReference type="Pfam" id="PF03176"/>
    </source>
</evidence>
<name>A0ABM6Z3Y6_9ACTO</name>
<feature type="transmembrane region" description="Helical" evidence="7">
    <location>
        <begin position="481"/>
        <end position="501"/>
    </location>
</feature>
<feature type="transmembrane region" description="Helical" evidence="7">
    <location>
        <begin position="408"/>
        <end position="429"/>
    </location>
</feature>
<dbReference type="PANTHER" id="PTHR33406">
    <property type="entry name" value="MEMBRANE PROTEIN MJ1562-RELATED"/>
    <property type="match status" value="1"/>
</dbReference>
<evidence type="ECO:0000313" key="9">
    <source>
        <dbReference type="EMBL" id="AYD89755.1"/>
    </source>
</evidence>
<dbReference type="Pfam" id="PF03176">
    <property type="entry name" value="MMPL"/>
    <property type="match status" value="3"/>
</dbReference>
<sequence length="908" mass="93457">MSVGTWCDNAVMLGWLSYRVFKDAWLVVATWLVLSAVLVVAALTGLGGQNLFSRLHSVTADTPGTQSAEGGYVLDSLSGDAVTVTLLVSDVDLSTTQQQEEVAQALSTAHADLGQLVGTHNVLDPFVVPGMLTSDAARSMAADSMDGFVVVVTVNPNGSAVADPEDTRYAQEVAALVDQVSNRLEEVPAELAATAPGARGTVSHDGSVEEAISSEAGRDLLRSGLLLLPVALLVTALAVSRLLQVGACLLATVVSAASTLGAVYGLSLVVEVPYVAAVVFWVLGASLTLGYALLLTSRYQETLGSGTPSASATEPEGPPEDGPAGSAPGDTHTQDPGSGTTPDRPAPVRGTHRYRRDAEAPPAARLLSATMRTAGRTVVFSALAVAVSLCGLYLAAEGTLRASALTGAVVLLVSVSVSLTLVPALLALTGQEVLRPSSRPVSPVLLPIRPTLSSALRRLSGIRRDGRGTTPAGARIRRSSVYPWAVLAGCLLVLTGLAVPLGSLHTLTSTASDQLPVGSDQRAYAAVLEQEYPSTVDQDATLILAGTGESVTEFINDHVASVPGVEAVVSPSTAGDYTVVYLDLTGERWSGTAEEAVTALRALDPPVETWVTGQAASQVDMRGSLLGSAPVVAAAVVLATVVLLLLLTDSLLLPLVAVPVTGLSLSASLGVLTWVVQEGHGRSLLGLAPAGGVGVDTTAVVTAVLLGLGLAMSHEVVLMSRVAQYRSAGTDHRTALHLGLRQSRGPVLAAAVVTVAACTSLLVSRLPLVQETGLALALVVAVDLLLVRLLLLPSVMRILGRWSWWAPRWLRPSGASAAQGRADRQEVDQETEQDPNGEAREPAETSEVPETLETARSAAPDEEVMAAGGMPTGRQPAGEEALPDRTASSVESAESAQSAVESASPTAG</sequence>
<evidence type="ECO:0000256" key="2">
    <source>
        <dbReference type="ARBA" id="ARBA00022475"/>
    </source>
</evidence>
<proteinExistence type="predicted"/>
<feature type="transmembrane region" description="Helical" evidence="7">
    <location>
        <begin position="24"/>
        <end position="46"/>
    </location>
</feature>
<dbReference type="InterPro" id="IPR004869">
    <property type="entry name" value="MMPL_dom"/>
</dbReference>
<dbReference type="RefSeq" id="WP_120204416.1">
    <property type="nucleotide sequence ID" value="NZ_CP032514.1"/>
</dbReference>
<reference evidence="9 10" key="1">
    <citation type="submission" date="2018-09" db="EMBL/GenBank/DDBJ databases">
        <authorList>
            <person name="Li J."/>
        </authorList>
    </citation>
    <scope>NUCLEOTIDE SEQUENCE [LARGE SCALE GENOMIC DNA]</scope>
    <source>
        <strain evidence="9 10">2129</strain>
    </source>
</reference>
<protein>
    <submittedName>
        <fullName evidence="9">MMPL family transporter</fullName>
    </submittedName>
</protein>
<feature type="transmembrane region" description="Helical" evidence="7">
    <location>
        <begin position="225"/>
        <end position="254"/>
    </location>
</feature>
<keyword evidence="2" id="KW-1003">Cell membrane</keyword>
<organism evidence="9 10">
    <name type="scientific">Actinomyces lilanjuaniae</name>
    <dbReference type="NCBI Taxonomy" id="2321394"/>
    <lineage>
        <taxon>Bacteria</taxon>
        <taxon>Bacillati</taxon>
        <taxon>Actinomycetota</taxon>
        <taxon>Actinomycetes</taxon>
        <taxon>Actinomycetales</taxon>
        <taxon>Actinomycetaceae</taxon>
        <taxon>Actinomyces</taxon>
    </lineage>
</organism>
<comment type="subcellular location">
    <subcellularLocation>
        <location evidence="1">Cell membrane</location>
        <topology evidence="1">Multi-pass membrane protein</topology>
    </subcellularLocation>
</comment>
<keyword evidence="3 7" id="KW-0812">Transmembrane</keyword>
<feature type="transmembrane region" description="Helical" evidence="7">
    <location>
        <begin position="652"/>
        <end position="675"/>
    </location>
</feature>
<feature type="transmembrane region" description="Helical" evidence="7">
    <location>
        <begin position="625"/>
        <end position="647"/>
    </location>
</feature>